<dbReference type="AlphaFoldDB" id="A0A392NQB2"/>
<dbReference type="PANTHER" id="PTHR48154">
    <property type="entry name" value="PROTEIN, PUTATIVE-RELATED"/>
    <property type="match status" value="1"/>
</dbReference>
<dbReference type="InterPro" id="IPR056647">
    <property type="entry name" value="DUF7745"/>
</dbReference>
<dbReference type="PANTHER" id="PTHR48154:SF1">
    <property type="entry name" value="PROTEIN, PUTATIVE-RELATED"/>
    <property type="match status" value="1"/>
</dbReference>
<dbReference type="EMBL" id="LXQA010047756">
    <property type="protein sequence ID" value="MCI01983.1"/>
    <property type="molecule type" value="Genomic_DNA"/>
</dbReference>
<name>A0A392NQB2_9FABA</name>
<dbReference type="Pfam" id="PF24924">
    <property type="entry name" value="DUF7745"/>
    <property type="match status" value="1"/>
</dbReference>
<evidence type="ECO:0000259" key="1">
    <source>
        <dbReference type="Pfam" id="PF24924"/>
    </source>
</evidence>
<comment type="caution">
    <text evidence="2">The sequence shown here is derived from an EMBL/GenBank/DDBJ whole genome shotgun (WGS) entry which is preliminary data.</text>
</comment>
<organism evidence="2 3">
    <name type="scientific">Trifolium medium</name>
    <dbReference type="NCBI Taxonomy" id="97028"/>
    <lineage>
        <taxon>Eukaryota</taxon>
        <taxon>Viridiplantae</taxon>
        <taxon>Streptophyta</taxon>
        <taxon>Embryophyta</taxon>
        <taxon>Tracheophyta</taxon>
        <taxon>Spermatophyta</taxon>
        <taxon>Magnoliopsida</taxon>
        <taxon>eudicotyledons</taxon>
        <taxon>Gunneridae</taxon>
        <taxon>Pentapetalae</taxon>
        <taxon>rosids</taxon>
        <taxon>fabids</taxon>
        <taxon>Fabales</taxon>
        <taxon>Fabaceae</taxon>
        <taxon>Papilionoideae</taxon>
        <taxon>50 kb inversion clade</taxon>
        <taxon>NPAAA clade</taxon>
        <taxon>Hologalegina</taxon>
        <taxon>IRL clade</taxon>
        <taxon>Trifolieae</taxon>
        <taxon>Trifolium</taxon>
    </lineage>
</organism>
<keyword evidence="3" id="KW-1185">Reference proteome</keyword>
<evidence type="ECO:0000313" key="3">
    <source>
        <dbReference type="Proteomes" id="UP000265520"/>
    </source>
</evidence>
<protein>
    <recommendedName>
        <fullName evidence="1">DUF7745 domain-containing protein</fullName>
    </recommendedName>
</protein>
<accession>A0A392NQB2</accession>
<dbReference type="Proteomes" id="UP000265520">
    <property type="component" value="Unassembled WGS sequence"/>
</dbReference>
<reference evidence="2 3" key="1">
    <citation type="journal article" date="2018" name="Front. Plant Sci.">
        <title>Red Clover (Trifolium pratense) and Zigzag Clover (T. medium) - A Picture of Genomic Similarities and Differences.</title>
        <authorList>
            <person name="Dluhosova J."/>
            <person name="Istvanek J."/>
            <person name="Nedelnik J."/>
            <person name="Repkova J."/>
        </authorList>
    </citation>
    <scope>NUCLEOTIDE SEQUENCE [LARGE SCALE GENOMIC DNA]</scope>
    <source>
        <strain evidence="3">cv. 10/8</strain>
        <tissue evidence="2">Leaf</tissue>
    </source>
</reference>
<evidence type="ECO:0000313" key="2">
    <source>
        <dbReference type="EMBL" id="MCI01983.1"/>
    </source>
</evidence>
<feature type="domain" description="DUF7745" evidence="1">
    <location>
        <begin position="21"/>
        <end position="144"/>
    </location>
</feature>
<proteinExistence type="predicted"/>
<sequence length="144" mass="16545">MSLDKKKTLQIKAQLPDVKSLKTFNGQLTSMTRDHFTLKYGNILDLLNIPVQVEAVTSLAQFYDPPLRCFTFQDFQLAPTLEEFGQILNSPRKKLVPYKGIGQVPKLKDLVLLLKISTDDLNLHFKTERGYPGFRRDYLEKKAT</sequence>